<dbReference type="PANTHER" id="PTHR12143:SF43">
    <property type="entry name" value="PUTATIVE-RELATED"/>
    <property type="match status" value="1"/>
</dbReference>
<dbReference type="Gene3D" id="2.60.120.260">
    <property type="entry name" value="Galactose-binding domain-like"/>
    <property type="match status" value="2"/>
</dbReference>
<dbReference type="InterPro" id="IPR050883">
    <property type="entry name" value="PNGase"/>
</dbReference>
<dbReference type="SUPFAM" id="SSF49785">
    <property type="entry name" value="Galactose-binding domain-like"/>
    <property type="match status" value="1"/>
</dbReference>
<dbReference type="GO" id="GO:0006516">
    <property type="term" value="P:glycoprotein catabolic process"/>
    <property type="evidence" value="ECO:0007669"/>
    <property type="project" value="TreeGrafter"/>
</dbReference>
<dbReference type="GO" id="GO:0000224">
    <property type="term" value="F:peptide-N4-(N-acetyl-beta-glucosaminyl)asparagine amidase activity"/>
    <property type="evidence" value="ECO:0007669"/>
    <property type="project" value="TreeGrafter"/>
</dbReference>
<comment type="caution">
    <text evidence="4">The sequence shown here is derived from an EMBL/GenBank/DDBJ whole genome shotgun (WGS) entry which is preliminary data.</text>
</comment>
<dbReference type="Gene3D" id="1.20.1610.10">
    <property type="entry name" value="alpha-1,2-mannosidases domains"/>
    <property type="match status" value="1"/>
</dbReference>
<accession>A0A9W6SE71</accession>
<dbReference type="InterPro" id="IPR008979">
    <property type="entry name" value="Galactose-bd-like_sf"/>
</dbReference>
<reference evidence="4" key="1">
    <citation type="submission" date="2023-03" db="EMBL/GenBank/DDBJ databases">
        <title>Actinorhabdospora filicis NBRC 111898.</title>
        <authorList>
            <person name="Ichikawa N."/>
            <person name="Sato H."/>
            <person name="Tonouchi N."/>
        </authorList>
    </citation>
    <scope>NUCLEOTIDE SEQUENCE</scope>
    <source>
        <strain evidence="4">NBRC 111898</strain>
    </source>
</reference>
<keyword evidence="5" id="KW-1185">Reference proteome</keyword>
<dbReference type="Gene3D" id="3.30.2080.10">
    <property type="entry name" value="GH92 mannosidase domain"/>
    <property type="match status" value="1"/>
</dbReference>
<dbReference type="Pfam" id="PF17678">
    <property type="entry name" value="Glyco_hydro_92N"/>
    <property type="match status" value="1"/>
</dbReference>
<dbReference type="FunFam" id="3.30.2080.10:FF:000001">
    <property type="entry name" value="Alpha-1,2-mannosidase subfamily"/>
    <property type="match status" value="1"/>
</dbReference>
<dbReference type="InterPro" id="IPR005887">
    <property type="entry name" value="GH92_a_mannosidase_put"/>
</dbReference>
<proteinExistence type="predicted"/>
<name>A0A9W6SE71_9ACTN</name>
<dbReference type="GO" id="GO:0030246">
    <property type="term" value="F:carbohydrate binding"/>
    <property type="evidence" value="ECO:0007669"/>
    <property type="project" value="InterPro"/>
</dbReference>
<dbReference type="Pfam" id="PF00754">
    <property type="entry name" value="F5_F8_type_C"/>
    <property type="match status" value="1"/>
</dbReference>
<evidence type="ECO:0000256" key="1">
    <source>
        <dbReference type="SAM" id="MobiDB-lite"/>
    </source>
</evidence>
<protein>
    <submittedName>
        <fullName evidence="4">Alpha-1 2-mannosidase</fullName>
    </submittedName>
</protein>
<dbReference type="InterPro" id="IPR000421">
    <property type="entry name" value="FA58C"/>
</dbReference>
<dbReference type="InterPro" id="IPR012939">
    <property type="entry name" value="Glyco_hydro_92"/>
</dbReference>
<dbReference type="Gene3D" id="2.70.98.10">
    <property type="match status" value="1"/>
</dbReference>
<feature type="chain" id="PRO_5040965772" evidence="2">
    <location>
        <begin position="29"/>
        <end position="1279"/>
    </location>
</feature>
<dbReference type="EMBL" id="BSTX01000001">
    <property type="protein sequence ID" value="GLZ75584.1"/>
    <property type="molecule type" value="Genomic_DNA"/>
</dbReference>
<dbReference type="AlphaFoldDB" id="A0A9W6SE71"/>
<dbReference type="GO" id="GO:0005975">
    <property type="term" value="P:carbohydrate metabolic process"/>
    <property type="evidence" value="ECO:0007669"/>
    <property type="project" value="InterPro"/>
</dbReference>
<dbReference type="Pfam" id="PF07971">
    <property type="entry name" value="Glyco_hydro_92"/>
    <property type="match status" value="1"/>
</dbReference>
<dbReference type="NCBIfam" id="TIGR01180">
    <property type="entry name" value="aman2_put"/>
    <property type="match status" value="1"/>
</dbReference>
<dbReference type="Gene3D" id="1.20.1050.60">
    <property type="entry name" value="alpha-1,2-mannosidase"/>
    <property type="match status" value="1"/>
</dbReference>
<sequence length="1279" mass="137903">MNRKHRPRWTVPATVLITIASTLIPAQAAAERGTEFATSFEAGQPGPDWTSTVETGPDGRPMAHGVDGNLRTGIPGNVMDTVVAVTASGEYPESGEVKENLTDGDPASKWLTFTPTAWAAVELSAPVTVVHYALTSANDAPERDPRDWTLQGSEDGAAWVDLDRRAGEEFTERFQTKEYRYAGTTPYRHYRLDVTRNGGAGIVQLGELQLSNGDDTPPPPTDMRSVLAGGPRSAPAAKARVGYTGLRSLEFAGRHLAEGRAYSYNKVLDVDVTVMASTELSYLMFVSATEGDLRNPGTYASVDLAFADGTYLSQLGAVDQHGVRLDPVSQGRSKTLSVNQWNHTSARIGLVAAGKRISRILVAYDNPEGPPTGFRNFLDDVSIVGAPPVETRIAPSDWVLTTRGTQSSGSFSRGNNLPATAVPHGFNFYTPVTSAGSLSWLYEYHRANDANNRTALQALSVSHQPSPWMGDRQTFQVMPSAAAGAPPADRRARALPFGHDKETARAHYYGVEFDNGLKAEIAPADHAAVFRFTYPGTDASLVFDNVNNGGGLTLDGRVLTAYSDVRSGLSAGATRLFVYAVFDRPVVSRGMLPGGGGPDVTGYLRFAPGADRTVTMRLATSLISVDQARRNLESEVGGASFDQVRDAAKAAWDAKLGIVTVEGATPDQLTTLYSNMYRLFLYPNSGHENTGTPAAPVYRHASPFAPKTGTDTPTSTGAAVVDGTMYVNNGFWDTYRTTWPAYNLLTPTQSGAMIDGFLRQYQEGGWVSRWSSPGYANLMTGTSSDAAFADALLKGVPGFDAETAYDAAVKNATVAPTSAAVGRKGLETSAFRGYTSTDTPEGFSWAMEGYANDAAIAAMAKALYLRDPAGPRAGRYLADAAYFRGRAQEYVNLFDASTGFFQGRDADGKWRVPAGDFDPAVWGYDYTETNAWNMAFTVPQDGRGLAALYGGPRGLGEKLDAFFATPETGSPDNTGSYGGVIHEMTEARDVRMGMYGHSNQPSHHIPYMYLFSDRPWKTQATVREVTSRLYLGSEIGQGYPGDEDNGEMSAWWLFSALGFYPLQHGTGTYAIGSPLFTKATVHLENGRDLVINAPRNSARNVYVQGLRVNGLKWDATWLPHAALAAGGVLDFDMGSSPSRWGTGPHAAPPSLSDGDVPSPPRDVSGDGRVSHPELFDDTSVTQFVSEGPFTVTADLPERARVEMYTLTSAAGPGDPTGWRVLASRDGRKWTVIDRREGEDFAWRDQTRAFRVEDPGKYAHYRIEFTGSGRLGLSEIELLA</sequence>
<dbReference type="SUPFAM" id="SSF48208">
    <property type="entry name" value="Six-hairpin glycosidases"/>
    <property type="match status" value="1"/>
</dbReference>
<evidence type="ECO:0000256" key="2">
    <source>
        <dbReference type="SAM" id="SignalP"/>
    </source>
</evidence>
<gene>
    <name evidence="4" type="ORF">Afil01_03910</name>
</gene>
<dbReference type="GO" id="GO:0005829">
    <property type="term" value="C:cytosol"/>
    <property type="evidence" value="ECO:0007669"/>
    <property type="project" value="TreeGrafter"/>
</dbReference>
<feature type="region of interest" description="Disordered" evidence="1">
    <location>
        <begin position="1139"/>
        <end position="1169"/>
    </location>
</feature>
<dbReference type="Proteomes" id="UP001165079">
    <property type="component" value="Unassembled WGS sequence"/>
</dbReference>
<dbReference type="PROSITE" id="PS50022">
    <property type="entry name" value="FA58C_3"/>
    <property type="match status" value="1"/>
</dbReference>
<dbReference type="FunFam" id="1.20.1050.60:FF:000001">
    <property type="entry name" value="Putative alpha-1,2-mannosidase"/>
    <property type="match status" value="1"/>
</dbReference>
<feature type="signal peptide" evidence="2">
    <location>
        <begin position="1"/>
        <end position="28"/>
    </location>
</feature>
<keyword evidence="2" id="KW-0732">Signal</keyword>
<dbReference type="PANTHER" id="PTHR12143">
    <property type="entry name" value="PEPTIDE N-GLYCANASE PNGASE -RELATED"/>
    <property type="match status" value="1"/>
</dbReference>
<dbReference type="InterPro" id="IPR008928">
    <property type="entry name" value="6-hairpin_glycosidase_sf"/>
</dbReference>
<organism evidence="4 5">
    <name type="scientific">Actinorhabdospora filicis</name>
    <dbReference type="NCBI Taxonomy" id="1785913"/>
    <lineage>
        <taxon>Bacteria</taxon>
        <taxon>Bacillati</taxon>
        <taxon>Actinomycetota</taxon>
        <taxon>Actinomycetes</taxon>
        <taxon>Micromonosporales</taxon>
        <taxon>Micromonosporaceae</taxon>
        <taxon>Actinorhabdospora</taxon>
    </lineage>
</organism>
<evidence type="ECO:0000259" key="3">
    <source>
        <dbReference type="PROSITE" id="PS50022"/>
    </source>
</evidence>
<dbReference type="InterPro" id="IPR014718">
    <property type="entry name" value="GH-type_carb-bd"/>
</dbReference>
<evidence type="ECO:0000313" key="5">
    <source>
        <dbReference type="Proteomes" id="UP001165079"/>
    </source>
</evidence>
<dbReference type="InterPro" id="IPR041371">
    <property type="entry name" value="GH92_N"/>
</dbReference>
<evidence type="ECO:0000313" key="4">
    <source>
        <dbReference type="EMBL" id="GLZ75584.1"/>
    </source>
</evidence>
<dbReference type="RefSeq" id="WP_285660827.1">
    <property type="nucleotide sequence ID" value="NZ_BSTX01000001.1"/>
</dbReference>
<feature type="domain" description="F5/8 type C" evidence="3">
    <location>
        <begin position="67"/>
        <end position="213"/>
    </location>
</feature>